<gene>
    <name evidence="1" type="ORF">CEE69_06760</name>
</gene>
<comment type="caution">
    <text evidence="1">The sequence shown here is derived from an EMBL/GenBank/DDBJ whole genome shotgun (WGS) entry which is preliminary data.</text>
</comment>
<dbReference type="EMBL" id="NIZW01000004">
    <property type="protein sequence ID" value="PHQ35904.1"/>
    <property type="molecule type" value="Genomic_DNA"/>
</dbReference>
<dbReference type="AlphaFoldDB" id="A0A2G1WA40"/>
<reference evidence="1 2" key="1">
    <citation type="submission" date="2017-06" db="EMBL/GenBank/DDBJ databases">
        <title>Description of Rhodopirellula bahusiensis sp. nov.</title>
        <authorList>
            <person name="Kizina J."/>
            <person name="Harder J."/>
        </authorList>
    </citation>
    <scope>NUCLEOTIDE SEQUENCE [LARGE SCALE GENOMIC DNA]</scope>
    <source>
        <strain evidence="1 2">SWK21</strain>
    </source>
</reference>
<sequence>MSSAPLVVLLIAIPMLGCHRDTGDRLPTASQILDRMATTYSECQTYTDSGTLTTTYLSDEGETREVKPFATAMIRPHQFRFEFSVEGDSQSRYIVWRDQGQVRTWWDVGRQSKQPGSLGLGLAGATGVSGGSAHTIPALLMPREVGGRALTDVTKAKRGDDQQHGDHACFTIEALFSGDPITIWIDQKNYLVRRIDSRSEFEDFTTQDSTTYDPVINETIDPSLLNFRAPWQDSLQESFGMKWFW</sequence>
<protein>
    <submittedName>
        <fullName evidence="1">Uncharacterized protein</fullName>
    </submittedName>
</protein>
<evidence type="ECO:0000313" key="1">
    <source>
        <dbReference type="EMBL" id="PHQ35904.1"/>
    </source>
</evidence>
<evidence type="ECO:0000313" key="2">
    <source>
        <dbReference type="Proteomes" id="UP000225740"/>
    </source>
</evidence>
<proteinExistence type="predicted"/>
<accession>A0A2G1WA40</accession>
<organism evidence="1 2">
    <name type="scientific">Rhodopirellula bahusiensis</name>
    <dbReference type="NCBI Taxonomy" id="2014065"/>
    <lineage>
        <taxon>Bacteria</taxon>
        <taxon>Pseudomonadati</taxon>
        <taxon>Planctomycetota</taxon>
        <taxon>Planctomycetia</taxon>
        <taxon>Pirellulales</taxon>
        <taxon>Pirellulaceae</taxon>
        <taxon>Rhodopirellula</taxon>
    </lineage>
</organism>
<dbReference type="Proteomes" id="UP000225740">
    <property type="component" value="Unassembled WGS sequence"/>
</dbReference>
<name>A0A2G1WA40_9BACT</name>
<keyword evidence="2" id="KW-1185">Reference proteome</keyword>